<dbReference type="InterPro" id="IPR001807">
    <property type="entry name" value="ClC"/>
</dbReference>
<dbReference type="SUPFAM" id="SSF116726">
    <property type="entry name" value="TrkA C-terminal domain-like"/>
    <property type="match status" value="1"/>
</dbReference>
<keyword evidence="6 8" id="KW-0472">Membrane</keyword>
<protein>
    <submittedName>
        <fullName evidence="10">H(+)/Cl(-) exchange transporter ClcA</fullName>
    </submittedName>
</protein>
<name>A0AAE8J3Q1_LATSK</name>
<dbReference type="Proteomes" id="UP000239650">
    <property type="component" value="Unassembled WGS sequence"/>
</dbReference>
<dbReference type="Gene3D" id="3.30.70.1450">
    <property type="entry name" value="Regulator of K+ conductance, C-terminal domain"/>
    <property type="match status" value="1"/>
</dbReference>
<dbReference type="GO" id="GO:0008324">
    <property type="term" value="F:monoatomic cation transmembrane transporter activity"/>
    <property type="evidence" value="ECO:0007669"/>
    <property type="project" value="InterPro"/>
</dbReference>
<dbReference type="Pfam" id="PF00654">
    <property type="entry name" value="Voltage_CLC"/>
    <property type="match status" value="1"/>
</dbReference>
<feature type="transmembrane region" description="Helical" evidence="8">
    <location>
        <begin position="400"/>
        <end position="423"/>
    </location>
</feature>
<organism evidence="10 11">
    <name type="scientific">Latilactobacillus sakei</name>
    <name type="common">Lactobacillus sakei</name>
    <dbReference type="NCBI Taxonomy" id="1599"/>
    <lineage>
        <taxon>Bacteria</taxon>
        <taxon>Bacillati</taxon>
        <taxon>Bacillota</taxon>
        <taxon>Bacilli</taxon>
        <taxon>Lactobacillales</taxon>
        <taxon>Lactobacillaceae</taxon>
        <taxon>Latilactobacillus</taxon>
    </lineage>
</organism>
<feature type="transmembrane region" description="Helical" evidence="8">
    <location>
        <begin position="302"/>
        <end position="325"/>
    </location>
</feature>
<reference evidence="10 11" key="1">
    <citation type="submission" date="2018-02" db="EMBL/GenBank/DDBJ databases">
        <authorList>
            <person name="Rodrigo-Torres L."/>
            <person name="Arahal R. D."/>
            <person name="Lucena T."/>
        </authorList>
    </citation>
    <scope>NUCLEOTIDE SEQUENCE [LARGE SCALE GENOMIC DNA]</scope>
    <source>
        <strain evidence="10 11">CECT 9267</strain>
    </source>
</reference>
<feature type="domain" description="RCK C-terminal" evidence="9">
    <location>
        <begin position="429"/>
        <end position="510"/>
    </location>
</feature>
<evidence type="ECO:0000256" key="8">
    <source>
        <dbReference type="SAM" id="Phobius"/>
    </source>
</evidence>
<evidence type="ECO:0000259" key="9">
    <source>
        <dbReference type="PROSITE" id="PS51202"/>
    </source>
</evidence>
<keyword evidence="5" id="KW-0406">Ion transport</keyword>
<feature type="transmembrane region" description="Helical" evidence="8">
    <location>
        <begin position="20"/>
        <end position="41"/>
    </location>
</feature>
<evidence type="ECO:0000256" key="6">
    <source>
        <dbReference type="ARBA" id="ARBA00023136"/>
    </source>
</evidence>
<proteinExistence type="predicted"/>
<dbReference type="GO" id="GO:0006813">
    <property type="term" value="P:potassium ion transport"/>
    <property type="evidence" value="ECO:0007669"/>
    <property type="project" value="InterPro"/>
</dbReference>
<dbReference type="PANTHER" id="PTHR45711:SF6">
    <property type="entry name" value="CHLORIDE CHANNEL PROTEIN"/>
    <property type="match status" value="1"/>
</dbReference>
<keyword evidence="3 8" id="KW-0812">Transmembrane</keyword>
<dbReference type="GO" id="GO:0005886">
    <property type="term" value="C:plasma membrane"/>
    <property type="evidence" value="ECO:0007669"/>
    <property type="project" value="TreeGrafter"/>
</dbReference>
<accession>A0AAE8J3Q1</accession>
<feature type="transmembrane region" description="Helical" evidence="8">
    <location>
        <begin position="157"/>
        <end position="180"/>
    </location>
</feature>
<evidence type="ECO:0000256" key="7">
    <source>
        <dbReference type="ARBA" id="ARBA00023214"/>
    </source>
</evidence>
<dbReference type="PROSITE" id="PS51202">
    <property type="entry name" value="RCK_C"/>
    <property type="match status" value="1"/>
</dbReference>
<dbReference type="InterPro" id="IPR036721">
    <property type="entry name" value="RCK_C_sf"/>
</dbReference>
<dbReference type="InterPro" id="IPR006037">
    <property type="entry name" value="RCK_C"/>
</dbReference>
<keyword evidence="7" id="KW-0868">Chloride</keyword>
<feature type="transmembrane region" description="Helical" evidence="8">
    <location>
        <begin position="268"/>
        <end position="290"/>
    </location>
</feature>
<dbReference type="SUPFAM" id="SSF81340">
    <property type="entry name" value="Clc chloride channel"/>
    <property type="match status" value="1"/>
</dbReference>
<evidence type="ECO:0000256" key="4">
    <source>
        <dbReference type="ARBA" id="ARBA00022989"/>
    </source>
</evidence>
<dbReference type="Pfam" id="PF02080">
    <property type="entry name" value="TrkA_C"/>
    <property type="match status" value="1"/>
</dbReference>
<dbReference type="CDD" id="cd01031">
    <property type="entry name" value="EriC"/>
    <property type="match status" value="1"/>
</dbReference>
<dbReference type="PRINTS" id="PR00762">
    <property type="entry name" value="CLCHANNEL"/>
</dbReference>
<feature type="transmembrane region" description="Helical" evidence="8">
    <location>
        <begin position="61"/>
        <end position="80"/>
    </location>
</feature>
<dbReference type="InterPro" id="IPR014743">
    <property type="entry name" value="Cl-channel_core"/>
</dbReference>
<evidence type="ECO:0000256" key="3">
    <source>
        <dbReference type="ARBA" id="ARBA00022692"/>
    </source>
</evidence>
<feature type="transmembrane region" description="Helical" evidence="8">
    <location>
        <begin position="364"/>
        <end position="388"/>
    </location>
</feature>
<dbReference type="GO" id="GO:0005247">
    <property type="term" value="F:voltage-gated chloride channel activity"/>
    <property type="evidence" value="ECO:0007669"/>
    <property type="project" value="TreeGrafter"/>
</dbReference>
<comment type="subcellular location">
    <subcellularLocation>
        <location evidence="1">Membrane</location>
        <topology evidence="1">Multi-pass membrane protein</topology>
    </subcellularLocation>
</comment>
<feature type="transmembrane region" description="Helical" evidence="8">
    <location>
        <begin position="331"/>
        <end position="357"/>
    </location>
</feature>
<sequence length="524" mass="57010">MENGRIRRASRFNKTRFVFILKGLLVGGVTGLVVSLFRLAIEKGLALTIKLYQSLHSQPLNWLWIIGANLLIGLVVAQLLKKEPNISGSGIPQVEGQLEGEFELAWWSILWRKFVGGILSIAPGLFLGREGPSIQLGAAVGQGVADRLDDHGADRRILIAGGAAAGLSAAFNAPIAGTFFVLEEIYHNFSPLVWLTALTSAIGANFISLNFFGLTPTLHITYTHNLPINQYWHLILLGIVLGLLGYVYQKTLLWLPQFYKRLPVPKYYWGLLPLALVLPIGYFWPTVLGGGNGLITQLGQQVPTLTTVALLLVLRFVFSMISYGSGLPGGIFLPILSLGALIGAVYGLVMVQLGWLAPVYVPNLIIFAMGGYFAGIGKAPFTAILLVTEMVGTLTHLMPLAILSLVAYVVVDLMGGAPIYASLLQRLIGQPKTDMAQFKDRLEVPIFAGAPLEDHQVRDVAWPETCLLIAVRRGEAELIPHGDTLIRAGDTLVILTDHHLRATVRRQIEAAAQTLKKADENLVK</sequence>
<evidence type="ECO:0000313" key="11">
    <source>
        <dbReference type="Proteomes" id="UP000239650"/>
    </source>
</evidence>
<comment type="caution">
    <text evidence="10">The sequence shown here is derived from an EMBL/GenBank/DDBJ whole genome shotgun (WGS) entry which is preliminary data.</text>
</comment>
<dbReference type="AlphaFoldDB" id="A0AAE8J3Q1"/>
<gene>
    <name evidence="10" type="primary">clcA_1</name>
    <name evidence="10" type="ORF">LAS9267_00459</name>
</gene>
<evidence type="ECO:0000256" key="5">
    <source>
        <dbReference type="ARBA" id="ARBA00023065"/>
    </source>
</evidence>
<evidence type="ECO:0000256" key="1">
    <source>
        <dbReference type="ARBA" id="ARBA00004141"/>
    </source>
</evidence>
<dbReference type="PANTHER" id="PTHR45711">
    <property type="entry name" value="CHLORIDE CHANNEL PROTEIN"/>
    <property type="match status" value="1"/>
</dbReference>
<dbReference type="Gene3D" id="1.10.3080.10">
    <property type="entry name" value="Clc chloride channel"/>
    <property type="match status" value="1"/>
</dbReference>
<feature type="transmembrane region" description="Helical" evidence="8">
    <location>
        <begin position="192"/>
        <end position="211"/>
    </location>
</feature>
<evidence type="ECO:0000313" key="10">
    <source>
        <dbReference type="EMBL" id="SPE19495.1"/>
    </source>
</evidence>
<dbReference type="EMBL" id="OKRC01000002">
    <property type="protein sequence ID" value="SPE19495.1"/>
    <property type="molecule type" value="Genomic_DNA"/>
</dbReference>
<dbReference type="RefSeq" id="WP_101378000.1">
    <property type="nucleotide sequence ID" value="NZ_CP017272.1"/>
</dbReference>
<evidence type="ECO:0000256" key="2">
    <source>
        <dbReference type="ARBA" id="ARBA00022448"/>
    </source>
</evidence>
<keyword evidence="4 8" id="KW-1133">Transmembrane helix</keyword>
<keyword evidence="2" id="KW-0813">Transport</keyword>
<feature type="transmembrane region" description="Helical" evidence="8">
    <location>
        <begin position="231"/>
        <end position="248"/>
    </location>
</feature>